<accession>A0R0J6</accession>
<sequence>MSSPDSTFTRVIIRGWDTDLVQILALSGTSRTSSSPMRDDA</sequence>
<evidence type="ECO:0000313" key="1">
    <source>
        <dbReference type="EMBL" id="ABK72144.1"/>
    </source>
</evidence>
<reference evidence="1 2" key="1">
    <citation type="submission" date="2006-10" db="EMBL/GenBank/DDBJ databases">
        <authorList>
            <person name="Fleischmann R.D."/>
            <person name="Dodson R.J."/>
            <person name="Haft D.H."/>
            <person name="Merkel J.S."/>
            <person name="Nelson W.C."/>
            <person name="Fraser C.M."/>
        </authorList>
    </citation>
    <scope>NUCLEOTIDE SEQUENCE [LARGE SCALE GENOMIC DNA]</scope>
    <source>
        <strain evidence="2">ATCC 700084 / mc(2)155</strain>
    </source>
</reference>
<dbReference type="Proteomes" id="UP000000757">
    <property type="component" value="Chromosome"/>
</dbReference>
<dbReference type="STRING" id="246196.MSMEG_4409"/>
<evidence type="ECO:0000313" key="2">
    <source>
        <dbReference type="Proteomes" id="UP000000757"/>
    </source>
</evidence>
<name>A0R0J6_MYCS2</name>
<proteinExistence type="predicted"/>
<gene>
    <name evidence="1" type="ordered locus">MSMEG_4409</name>
</gene>
<keyword evidence="2" id="KW-1185">Reference proteome</keyword>
<dbReference type="EMBL" id="CP000480">
    <property type="protein sequence ID" value="ABK72144.1"/>
    <property type="molecule type" value="Genomic_DNA"/>
</dbReference>
<organism evidence="1 2">
    <name type="scientific">Mycolicibacterium smegmatis (strain ATCC 700084 / mc(2)155)</name>
    <name type="common">Mycobacterium smegmatis</name>
    <dbReference type="NCBI Taxonomy" id="246196"/>
    <lineage>
        <taxon>Bacteria</taxon>
        <taxon>Bacillati</taxon>
        <taxon>Actinomycetota</taxon>
        <taxon>Actinomycetes</taxon>
        <taxon>Mycobacteriales</taxon>
        <taxon>Mycobacteriaceae</taxon>
        <taxon>Mycolicibacterium</taxon>
    </lineage>
</organism>
<dbReference type="KEGG" id="msm:MSMEG_4409"/>
<protein>
    <submittedName>
        <fullName evidence="1">Uncharacterized protein</fullName>
    </submittedName>
</protein>
<dbReference type="AlphaFoldDB" id="A0R0J6"/>